<evidence type="ECO:0000313" key="2">
    <source>
        <dbReference type="Proteomes" id="UP000436088"/>
    </source>
</evidence>
<gene>
    <name evidence="1" type="ORF">F3Y22_tig00110984pilonHSYRG00161</name>
</gene>
<protein>
    <submittedName>
        <fullName evidence="1">Uncharacterized protein</fullName>
    </submittedName>
</protein>
<dbReference type="InterPro" id="IPR011249">
    <property type="entry name" value="Metalloenz_LuxS/M16"/>
</dbReference>
<sequence>MTQDMEMKEQTTPSNFVISSSPSTLHYLNKFLWVYVRFEGNCISDRAGAYDHEARHILRAIRLTMALRRKLKPSVLSSFLTFTLSPGSEALTRLKLWLPPYSSVSHSRAFVLSFLPTLTFSRLEPGGKLIMCFRKASTASASDQFILRIQLHFSYGSRNFLSMNHAEMADPSLWSKIDKSGHIAKESLGAKVEVSRKRKNIMLGSKSKRLRIHNEDFIELKLTWEEAQGLLHPPPNHVTSVVIESFEFEEYESVKQGSQGKPEFKVESPVWRAGKLYRLEAVNDVHILELNWALPCLLQEYLKKLEDYLAHLLGHDSVFHLLQFPMLNPSSLFNMLNYY</sequence>
<dbReference type="Gene3D" id="3.30.830.10">
    <property type="entry name" value="Metalloenzyme, LuxS/M16 peptidase-like"/>
    <property type="match status" value="1"/>
</dbReference>
<organism evidence="1 2">
    <name type="scientific">Hibiscus syriacus</name>
    <name type="common">Rose of Sharon</name>
    <dbReference type="NCBI Taxonomy" id="106335"/>
    <lineage>
        <taxon>Eukaryota</taxon>
        <taxon>Viridiplantae</taxon>
        <taxon>Streptophyta</taxon>
        <taxon>Embryophyta</taxon>
        <taxon>Tracheophyta</taxon>
        <taxon>Spermatophyta</taxon>
        <taxon>Magnoliopsida</taxon>
        <taxon>eudicotyledons</taxon>
        <taxon>Gunneridae</taxon>
        <taxon>Pentapetalae</taxon>
        <taxon>rosids</taxon>
        <taxon>malvids</taxon>
        <taxon>Malvales</taxon>
        <taxon>Malvaceae</taxon>
        <taxon>Malvoideae</taxon>
        <taxon>Hibiscus</taxon>
    </lineage>
</organism>
<dbReference type="PANTHER" id="PTHR46245">
    <property type="entry name" value="B3 DOMAIN-CONTAINING PROTEIN OS07G0563300"/>
    <property type="match status" value="1"/>
</dbReference>
<evidence type="ECO:0000313" key="1">
    <source>
        <dbReference type="EMBL" id="KAE8688513.1"/>
    </source>
</evidence>
<accession>A0A6A2ZA95</accession>
<proteinExistence type="predicted"/>
<dbReference type="Proteomes" id="UP000436088">
    <property type="component" value="Unassembled WGS sequence"/>
</dbReference>
<dbReference type="PANTHER" id="PTHR46245:SF10">
    <property type="entry name" value="B3 DOMAIN-CONTAINING TRANSCRIPTION FACTOR VAL3"/>
    <property type="match status" value="1"/>
</dbReference>
<reference evidence="1" key="1">
    <citation type="submission" date="2019-09" db="EMBL/GenBank/DDBJ databases">
        <title>Draft genome information of white flower Hibiscus syriacus.</title>
        <authorList>
            <person name="Kim Y.-M."/>
        </authorList>
    </citation>
    <scope>NUCLEOTIDE SEQUENCE [LARGE SCALE GENOMIC DNA]</scope>
    <source>
        <strain evidence="1">YM2019G1</strain>
    </source>
</reference>
<name>A0A6A2ZA95_HIBSY</name>
<keyword evidence="2" id="KW-1185">Reference proteome</keyword>
<dbReference type="EMBL" id="VEPZ02001187">
    <property type="protein sequence ID" value="KAE8688513.1"/>
    <property type="molecule type" value="Genomic_DNA"/>
</dbReference>
<dbReference type="SUPFAM" id="SSF63411">
    <property type="entry name" value="LuxS/MPP-like metallohydrolase"/>
    <property type="match status" value="1"/>
</dbReference>
<comment type="caution">
    <text evidence="1">The sequence shown here is derived from an EMBL/GenBank/DDBJ whole genome shotgun (WGS) entry which is preliminary data.</text>
</comment>
<dbReference type="GO" id="GO:0046872">
    <property type="term" value="F:metal ion binding"/>
    <property type="evidence" value="ECO:0007669"/>
    <property type="project" value="InterPro"/>
</dbReference>
<dbReference type="AlphaFoldDB" id="A0A6A2ZA95"/>